<dbReference type="Pfam" id="PF08904">
    <property type="entry name" value="EipB_like"/>
    <property type="match status" value="1"/>
</dbReference>
<feature type="region of interest" description="Disordered" evidence="1">
    <location>
        <begin position="271"/>
        <end position="341"/>
    </location>
</feature>
<name>A0A2N3M0J4_9HYPH</name>
<feature type="region of interest" description="Disordered" evidence="1">
    <location>
        <begin position="186"/>
        <end position="205"/>
    </location>
</feature>
<keyword evidence="4" id="KW-1185">Reference proteome</keyword>
<reference evidence="3 4" key="1">
    <citation type="submission" date="2017-12" db="EMBL/GenBank/DDBJ databases">
        <title>Anaerobic carbon monoxide metabolism by Pleomorphomonas carboxyditropha sp. nov., a new mesophilic hydrogenogenic carboxidotroph.</title>
        <authorList>
            <person name="Esquivel-Elizondo S."/>
            <person name="Krajmalnik-Brown R."/>
        </authorList>
    </citation>
    <scope>NUCLEOTIDE SEQUENCE [LARGE SCALE GENOMIC DNA]</scope>
    <source>
        <strain evidence="3 4">R5-392</strain>
    </source>
</reference>
<feature type="compositionally biased region" description="Low complexity" evidence="1">
    <location>
        <begin position="309"/>
        <end position="334"/>
    </location>
</feature>
<feature type="compositionally biased region" description="Basic and acidic residues" evidence="1">
    <location>
        <begin position="195"/>
        <end position="205"/>
    </location>
</feature>
<evidence type="ECO:0000256" key="1">
    <source>
        <dbReference type="SAM" id="MobiDB-lite"/>
    </source>
</evidence>
<evidence type="ECO:0000313" key="3">
    <source>
        <dbReference type="EMBL" id="PKR90386.1"/>
    </source>
</evidence>
<gene>
    <name evidence="3" type="ORF">CXZ10_03135</name>
</gene>
<keyword evidence="2" id="KW-0732">Signal</keyword>
<accession>A0A2N3M0J4</accession>
<comment type="caution">
    <text evidence="3">The sequence shown here is derived from an EMBL/GenBank/DDBJ whole genome shotgun (WGS) entry which is preliminary data.</text>
</comment>
<evidence type="ECO:0000313" key="4">
    <source>
        <dbReference type="Proteomes" id="UP000233491"/>
    </source>
</evidence>
<feature type="chain" id="PRO_5014723273" evidence="2">
    <location>
        <begin position="25"/>
        <end position="341"/>
    </location>
</feature>
<proteinExistence type="predicted"/>
<organism evidence="3 4">
    <name type="scientific">Pleomorphomonas diazotrophica</name>
    <dbReference type="NCBI Taxonomy" id="1166257"/>
    <lineage>
        <taxon>Bacteria</taxon>
        <taxon>Pseudomonadati</taxon>
        <taxon>Pseudomonadota</taxon>
        <taxon>Alphaproteobacteria</taxon>
        <taxon>Hyphomicrobiales</taxon>
        <taxon>Pleomorphomonadaceae</taxon>
        <taxon>Pleomorphomonas</taxon>
    </lineage>
</organism>
<dbReference type="OrthoDB" id="9815514at2"/>
<dbReference type="Proteomes" id="UP000233491">
    <property type="component" value="Unassembled WGS sequence"/>
</dbReference>
<sequence length="341" mass="36703">MMKSLLRSATIACAFSVLIEPTLAGGLVPHRVAYDLALESNSQMSDLAVNMKGRMVYEFTGNACQGYNVNFRFVLETGDSEGNSAVTDLRNRNFESADGQSFDFRSQTFVNEVQTEDITGTAVRDGDKVKVKLKLTEDTEFTIDKPVIFPTAQLLKTIAEAEKGTTVFSDDIYDGSDGGQHVFHTSTVIGSPRDIPPDESEKPIGDFRRWPVTVSYFGGEAGGDQPPDYSISFDLWENGISSKMRLDYGDFILNGKIVHLELLPETACTKPPASADLPAAAPPAEDKPAAETPAKPENATKDAEPPKSAAPATENPPAATEPPATDKAPATPADPETKPDK</sequence>
<protein>
    <submittedName>
        <fullName evidence="3">DUF1849 domain-containing protein</fullName>
    </submittedName>
</protein>
<dbReference type="InterPro" id="IPR015000">
    <property type="entry name" value="EipB-like"/>
</dbReference>
<dbReference type="AlphaFoldDB" id="A0A2N3M0J4"/>
<evidence type="ECO:0000256" key="2">
    <source>
        <dbReference type="SAM" id="SignalP"/>
    </source>
</evidence>
<dbReference type="EMBL" id="PJNW01000002">
    <property type="protein sequence ID" value="PKR90386.1"/>
    <property type="molecule type" value="Genomic_DNA"/>
</dbReference>
<feature type="signal peptide" evidence="2">
    <location>
        <begin position="1"/>
        <end position="24"/>
    </location>
</feature>
<feature type="compositionally biased region" description="Low complexity" evidence="1">
    <location>
        <begin position="271"/>
        <end position="283"/>
    </location>
</feature>